<reference evidence="1 2" key="1">
    <citation type="submission" date="2020-10" db="EMBL/GenBank/DDBJ databases">
        <title>Plant Genome Project.</title>
        <authorList>
            <person name="Zhang R.-G."/>
        </authorList>
    </citation>
    <scope>NUCLEOTIDE SEQUENCE [LARGE SCALE GENOMIC DNA]</scope>
    <source>
        <strain evidence="1">FAFU-HL-1</strain>
        <tissue evidence="1">Leaf</tissue>
    </source>
</reference>
<evidence type="ECO:0000313" key="2">
    <source>
        <dbReference type="Proteomes" id="UP000657918"/>
    </source>
</evidence>
<comment type="caution">
    <text evidence="1">The sequence shown here is derived from an EMBL/GenBank/DDBJ whole genome shotgun (WGS) entry which is preliminary data.</text>
</comment>
<protein>
    <submittedName>
        <fullName evidence="1">Uncharacterized protein</fullName>
    </submittedName>
</protein>
<dbReference type="AlphaFoldDB" id="A0A835TJN3"/>
<accession>A0A835TJN3</accession>
<name>A0A835TJN3_9ROSI</name>
<gene>
    <name evidence="1" type="ORF">SADUNF_Sadunf01G0088400</name>
</gene>
<organism evidence="1 2">
    <name type="scientific">Salix dunnii</name>
    <dbReference type="NCBI Taxonomy" id="1413687"/>
    <lineage>
        <taxon>Eukaryota</taxon>
        <taxon>Viridiplantae</taxon>
        <taxon>Streptophyta</taxon>
        <taxon>Embryophyta</taxon>
        <taxon>Tracheophyta</taxon>
        <taxon>Spermatophyta</taxon>
        <taxon>Magnoliopsida</taxon>
        <taxon>eudicotyledons</taxon>
        <taxon>Gunneridae</taxon>
        <taxon>Pentapetalae</taxon>
        <taxon>rosids</taxon>
        <taxon>fabids</taxon>
        <taxon>Malpighiales</taxon>
        <taxon>Salicaceae</taxon>
        <taxon>Saliceae</taxon>
        <taxon>Salix</taxon>
    </lineage>
</organism>
<sequence>METSKTWRYEAAVVVDVELWGSGIPRKGKLDSGFPGRWGSPPCLSFCSNLPPIRNLTQCPTLSAGFEFRLFKCGKAVK</sequence>
<keyword evidence="2" id="KW-1185">Reference proteome</keyword>
<proteinExistence type="predicted"/>
<dbReference type="EMBL" id="JADGMS010000001">
    <property type="protein sequence ID" value="KAF9689400.1"/>
    <property type="molecule type" value="Genomic_DNA"/>
</dbReference>
<dbReference type="Proteomes" id="UP000657918">
    <property type="component" value="Unassembled WGS sequence"/>
</dbReference>
<evidence type="ECO:0000313" key="1">
    <source>
        <dbReference type="EMBL" id="KAF9689400.1"/>
    </source>
</evidence>